<name>F2UY43_ACTVI</name>
<dbReference type="Proteomes" id="UP000004668">
    <property type="component" value="Unassembled WGS sequence"/>
</dbReference>
<accession>F2UY43</accession>
<comment type="caution">
    <text evidence="1">The sequence shown here is derived from an EMBL/GenBank/DDBJ whole genome shotgun (WGS) entry which is preliminary data.</text>
</comment>
<dbReference type="EMBL" id="ACRE02000051">
    <property type="protein sequence ID" value="EGE38144.2"/>
    <property type="molecule type" value="Genomic_DNA"/>
</dbReference>
<reference evidence="1 2" key="2">
    <citation type="submission" date="2011-10" db="EMBL/GenBank/DDBJ databases">
        <title>The Genome Sequence of Actinomyces viscosus C505.</title>
        <authorList>
            <consortium name="The Broad Institute Genome Sequencing Platform"/>
            <consortium name="The Broad Institute Genome Sequencing Center for Infectious Disease"/>
            <person name="Earl A."/>
            <person name="Ward D."/>
            <person name="Feldgarden M."/>
            <person name="Gevers D."/>
            <person name="Sibley C.D."/>
            <person name="Field T.R."/>
            <person name="Grinwis M."/>
            <person name="Eshaghurshan C.S."/>
            <person name="Surette M.G."/>
            <person name="Young S.K."/>
            <person name="Zeng Q."/>
            <person name="Gargeya S."/>
            <person name="Fitzgerald M."/>
            <person name="Haas B."/>
            <person name="Abouelleil A."/>
            <person name="Alvarado L."/>
            <person name="Arachchi H.M."/>
            <person name="Berlin A."/>
            <person name="Brown A."/>
            <person name="Chapman S.B."/>
            <person name="Chen Z."/>
            <person name="Dunbar C."/>
            <person name="Freedman E."/>
            <person name="Gearin G."/>
            <person name="Goldberg J."/>
            <person name="Griggs A."/>
            <person name="Gujja S."/>
            <person name="Heiman D."/>
            <person name="Howarth C."/>
            <person name="Larson L."/>
            <person name="Lui A."/>
            <person name="MacDonald P.J.P."/>
            <person name="Montmayeur A."/>
            <person name="Murphy C."/>
            <person name="Neiman D."/>
            <person name="Pearson M."/>
            <person name="Priest M."/>
            <person name="Roberts A."/>
            <person name="Saif S."/>
            <person name="Shea T."/>
            <person name="Shenoy N."/>
            <person name="Sisk P."/>
            <person name="Stolte C."/>
            <person name="Sykes S."/>
            <person name="Wortman J."/>
            <person name="Nusbaum C."/>
            <person name="Birren B."/>
        </authorList>
    </citation>
    <scope>NUCLEOTIDE SEQUENCE [LARGE SCALE GENOMIC DNA]</scope>
    <source>
        <strain evidence="1 2">C505</strain>
    </source>
</reference>
<proteinExistence type="predicted"/>
<evidence type="ECO:0000313" key="1">
    <source>
        <dbReference type="EMBL" id="EGE38144.2"/>
    </source>
</evidence>
<evidence type="ECO:0000313" key="2">
    <source>
        <dbReference type="Proteomes" id="UP000004668"/>
    </source>
</evidence>
<protein>
    <submittedName>
        <fullName evidence="1">Uncharacterized protein</fullName>
    </submittedName>
</protein>
<sequence length="85" mass="9490">MSGRCLESLSNVLFDHVTNAGGGWRCAYDATALYFEAEREDELRKVGYSKVRRVDPQAIVGARQVRALGDLEAHFHWEGDAFTDG</sequence>
<dbReference type="eggNOG" id="COG5421">
    <property type="taxonomic scope" value="Bacteria"/>
</dbReference>
<dbReference type="HOGENOM" id="CLU_2505373_0_0_11"/>
<dbReference type="AlphaFoldDB" id="F2UY43"/>
<reference evidence="2" key="1">
    <citation type="submission" date="2010-02" db="EMBL/GenBank/DDBJ databases">
        <title>The Genome Sequence of Prevotella oris strain C735.</title>
        <authorList>
            <consortium name="The Broad Institute Genome Sequencing Platform"/>
            <person name="Ward D."/>
            <person name="Feldgarden M."/>
            <person name="Earl A."/>
            <person name="Young S.K."/>
            <person name="Zeng Q."/>
            <person name="Koehrsen M."/>
            <person name="Alvarado L."/>
            <person name="Berlin A."/>
            <person name="Bochicchio J."/>
            <person name="Borenstein D."/>
            <person name="Chapman S.B."/>
            <person name="Chen Z."/>
            <person name="Engels R."/>
            <person name="Freedman E."/>
            <person name="Gellesch M."/>
            <person name="Goldberg J."/>
            <person name="Griggs A."/>
            <person name="Gujja S."/>
            <person name="Heilman E."/>
            <person name="Heiman D."/>
            <person name="Hepburn T."/>
            <person name="Howarth C."/>
            <person name="Jen D."/>
            <person name="Larson L."/>
            <person name="Mehta T."/>
            <person name="Park D."/>
            <person name="Pearson M."/>
            <person name="Roberts A."/>
            <person name="Saif S."/>
            <person name="Shea T."/>
            <person name="Shenoy N."/>
            <person name="Sisk P."/>
            <person name="Stolte C."/>
            <person name="Sykes S."/>
            <person name="Thomson T."/>
            <person name="Walk T."/>
            <person name="White J."/>
            <person name="Yandava C."/>
            <person name="Sibley C.D."/>
            <person name="Field T.R."/>
            <person name="Grinwis M."/>
            <person name="Eshaghurshan C.S."/>
            <person name="Surette M.G."/>
            <person name="Haas B."/>
            <person name="Nusbaum C."/>
            <person name="Birren B."/>
        </authorList>
    </citation>
    <scope>NUCLEOTIDE SEQUENCE [LARGE SCALE GENOMIC DNA]</scope>
    <source>
        <strain evidence="2">C505</strain>
    </source>
</reference>
<organism evidence="1 2">
    <name type="scientific">Actinomyces viscosus C505</name>
    <dbReference type="NCBI Taxonomy" id="562973"/>
    <lineage>
        <taxon>Bacteria</taxon>
        <taxon>Bacillati</taxon>
        <taxon>Actinomycetota</taxon>
        <taxon>Actinomycetes</taxon>
        <taxon>Actinomycetales</taxon>
        <taxon>Actinomycetaceae</taxon>
        <taxon>Actinomyces</taxon>
    </lineage>
</organism>
<gene>
    <name evidence="1" type="ORF">HMPREF0059_00997</name>
</gene>